<reference evidence="1" key="1">
    <citation type="submission" date="2022-10" db="EMBL/GenBank/DDBJ databases">
        <title>Culturing micro-colonial fungi from biological soil crusts in the Mojave desert and describing Neophaeococcomyces mojavensis, and introducing the new genera and species Taxawa tesnikishii.</title>
        <authorList>
            <person name="Kurbessoian T."/>
            <person name="Stajich J.E."/>
        </authorList>
    </citation>
    <scope>NUCLEOTIDE SEQUENCE</scope>
    <source>
        <strain evidence="1">JES_115</strain>
    </source>
</reference>
<name>A0ACC2YQ36_9PEZI</name>
<keyword evidence="2" id="KW-1185">Reference proteome</keyword>
<sequence length="244" mass="26124">MSGVVALRPPKLASEQSAFGHSPVQGKDRSQDLLALADAQSSVLSDSLDEFRYLRVPEFSTTSRRGMGTFEMAPARSEHPQQAADSTALWTHLPALVLAAWQDLASAAYAQVATTCPQDGVCFGLNIPENTASSGNGDIFFQISAPTTYSWVALGQGSGMSGSNIFVIYTSASGNNVTLSPRLGQGHRMPNYNSAAQVTLLEGSGVTDGVMTANVRYHRPIRSNGSIYRLAQRLAERVGWKLDK</sequence>
<comment type="caution">
    <text evidence="1">The sequence shown here is derived from an EMBL/GenBank/DDBJ whole genome shotgun (WGS) entry which is preliminary data.</text>
</comment>
<organism evidence="1 2">
    <name type="scientific">Coniosporium tulheliwenetii</name>
    <dbReference type="NCBI Taxonomy" id="3383036"/>
    <lineage>
        <taxon>Eukaryota</taxon>
        <taxon>Fungi</taxon>
        <taxon>Dikarya</taxon>
        <taxon>Ascomycota</taxon>
        <taxon>Pezizomycotina</taxon>
        <taxon>Dothideomycetes</taxon>
        <taxon>Dothideomycetes incertae sedis</taxon>
        <taxon>Coniosporium</taxon>
    </lineage>
</organism>
<evidence type="ECO:0000313" key="1">
    <source>
        <dbReference type="EMBL" id="KAJ9637352.1"/>
    </source>
</evidence>
<dbReference type="EMBL" id="JAPDRP010000023">
    <property type="protein sequence ID" value="KAJ9637352.1"/>
    <property type="molecule type" value="Genomic_DNA"/>
</dbReference>
<dbReference type="Proteomes" id="UP001172680">
    <property type="component" value="Unassembled WGS sequence"/>
</dbReference>
<gene>
    <name evidence="1" type="ORF">H2199_007639</name>
</gene>
<accession>A0ACC2YQ36</accession>
<evidence type="ECO:0000313" key="2">
    <source>
        <dbReference type="Proteomes" id="UP001172680"/>
    </source>
</evidence>
<proteinExistence type="predicted"/>
<protein>
    <submittedName>
        <fullName evidence="1">Uncharacterized protein</fullName>
    </submittedName>
</protein>